<accession>A0A2U1PMI6</accession>
<dbReference type="Pfam" id="PF13639">
    <property type="entry name" value="zf-RING_2"/>
    <property type="match status" value="1"/>
</dbReference>
<evidence type="ECO:0000256" key="5">
    <source>
        <dbReference type="ARBA" id="ARBA00022833"/>
    </source>
</evidence>
<dbReference type="OrthoDB" id="8062037at2759"/>
<dbReference type="SMART" id="SM00184">
    <property type="entry name" value="RING"/>
    <property type="match status" value="1"/>
</dbReference>
<keyword evidence="7 10" id="KW-0472">Membrane</keyword>
<dbReference type="PANTHER" id="PTHR46539">
    <property type="entry name" value="E3 UBIQUITIN-PROTEIN LIGASE ATL42"/>
    <property type="match status" value="1"/>
</dbReference>
<feature type="domain" description="RING-type" evidence="11">
    <location>
        <begin position="78"/>
        <end position="120"/>
    </location>
</feature>
<proteinExistence type="inferred from homology"/>
<comment type="caution">
    <text evidence="12">The sequence shown here is derived from an EMBL/GenBank/DDBJ whole genome shotgun (WGS) entry which is preliminary data.</text>
</comment>
<evidence type="ECO:0000256" key="3">
    <source>
        <dbReference type="ARBA" id="ARBA00022723"/>
    </source>
</evidence>
<dbReference type="Proteomes" id="UP000245207">
    <property type="component" value="Unassembled WGS sequence"/>
</dbReference>
<dbReference type="STRING" id="35608.A0A2U1PMI6"/>
<gene>
    <name evidence="12" type="ORF">CTI12_AA136490</name>
</gene>
<keyword evidence="13" id="KW-1185">Reference proteome</keyword>
<evidence type="ECO:0000256" key="8">
    <source>
        <dbReference type="ARBA" id="ARBA00024209"/>
    </source>
</evidence>
<evidence type="ECO:0000313" key="13">
    <source>
        <dbReference type="Proteomes" id="UP000245207"/>
    </source>
</evidence>
<evidence type="ECO:0000256" key="7">
    <source>
        <dbReference type="ARBA" id="ARBA00023136"/>
    </source>
</evidence>
<protein>
    <submittedName>
        <fullName evidence="12">Zinc finger, RING/FYVE/PHD-type</fullName>
    </submittedName>
</protein>
<evidence type="ECO:0000256" key="6">
    <source>
        <dbReference type="ARBA" id="ARBA00022989"/>
    </source>
</evidence>
<comment type="subcellular location">
    <subcellularLocation>
        <location evidence="1">Membrane</location>
    </subcellularLocation>
</comment>
<keyword evidence="2 10" id="KW-0812">Transmembrane</keyword>
<comment type="similarity">
    <text evidence="8">Belongs to the RING-type zinc finger family. ATL subfamily.</text>
</comment>
<feature type="transmembrane region" description="Helical" evidence="10">
    <location>
        <begin position="6"/>
        <end position="27"/>
    </location>
</feature>
<evidence type="ECO:0000256" key="10">
    <source>
        <dbReference type="SAM" id="Phobius"/>
    </source>
</evidence>
<name>A0A2U1PMI6_ARTAN</name>
<dbReference type="PANTHER" id="PTHR46539:SF9">
    <property type="entry name" value="RING-H2 FINGER PROTEIN ATL56"/>
    <property type="match status" value="1"/>
</dbReference>
<evidence type="ECO:0000256" key="2">
    <source>
        <dbReference type="ARBA" id="ARBA00022692"/>
    </source>
</evidence>
<dbReference type="Gene3D" id="3.30.40.10">
    <property type="entry name" value="Zinc/RING finger domain, C3HC4 (zinc finger)"/>
    <property type="match status" value="1"/>
</dbReference>
<keyword evidence="3" id="KW-0479">Metal-binding</keyword>
<dbReference type="GO" id="GO:0008270">
    <property type="term" value="F:zinc ion binding"/>
    <property type="evidence" value="ECO:0007669"/>
    <property type="project" value="UniProtKB-KW"/>
</dbReference>
<dbReference type="InterPro" id="IPR001841">
    <property type="entry name" value="Znf_RING"/>
</dbReference>
<dbReference type="PROSITE" id="PS50089">
    <property type="entry name" value="ZF_RING_2"/>
    <property type="match status" value="1"/>
</dbReference>
<keyword evidence="5" id="KW-0862">Zinc</keyword>
<reference evidence="12 13" key="1">
    <citation type="journal article" date="2018" name="Mol. Plant">
        <title>The genome of Artemisia annua provides insight into the evolution of Asteraceae family and artemisinin biosynthesis.</title>
        <authorList>
            <person name="Shen Q."/>
            <person name="Zhang L."/>
            <person name="Liao Z."/>
            <person name="Wang S."/>
            <person name="Yan T."/>
            <person name="Shi P."/>
            <person name="Liu M."/>
            <person name="Fu X."/>
            <person name="Pan Q."/>
            <person name="Wang Y."/>
            <person name="Lv Z."/>
            <person name="Lu X."/>
            <person name="Zhang F."/>
            <person name="Jiang W."/>
            <person name="Ma Y."/>
            <person name="Chen M."/>
            <person name="Hao X."/>
            <person name="Li L."/>
            <person name="Tang Y."/>
            <person name="Lv G."/>
            <person name="Zhou Y."/>
            <person name="Sun X."/>
            <person name="Brodelius P.E."/>
            <person name="Rose J.K.C."/>
            <person name="Tang K."/>
        </authorList>
    </citation>
    <scope>NUCLEOTIDE SEQUENCE [LARGE SCALE GENOMIC DNA]</scope>
    <source>
        <strain evidence="13">cv. Huhao1</strain>
        <tissue evidence="12">Leaf</tissue>
    </source>
</reference>
<evidence type="ECO:0000256" key="4">
    <source>
        <dbReference type="ARBA" id="ARBA00022771"/>
    </source>
</evidence>
<keyword evidence="4 9" id="KW-0863">Zinc-finger</keyword>
<dbReference type="AlphaFoldDB" id="A0A2U1PMI6"/>
<dbReference type="InterPro" id="IPR013083">
    <property type="entry name" value="Znf_RING/FYVE/PHD"/>
</dbReference>
<organism evidence="12 13">
    <name type="scientific">Artemisia annua</name>
    <name type="common">Sweet wormwood</name>
    <dbReference type="NCBI Taxonomy" id="35608"/>
    <lineage>
        <taxon>Eukaryota</taxon>
        <taxon>Viridiplantae</taxon>
        <taxon>Streptophyta</taxon>
        <taxon>Embryophyta</taxon>
        <taxon>Tracheophyta</taxon>
        <taxon>Spermatophyta</taxon>
        <taxon>Magnoliopsida</taxon>
        <taxon>eudicotyledons</taxon>
        <taxon>Gunneridae</taxon>
        <taxon>Pentapetalae</taxon>
        <taxon>asterids</taxon>
        <taxon>campanulids</taxon>
        <taxon>Asterales</taxon>
        <taxon>Asteraceae</taxon>
        <taxon>Asteroideae</taxon>
        <taxon>Anthemideae</taxon>
        <taxon>Artemisiinae</taxon>
        <taxon>Artemisia</taxon>
    </lineage>
</organism>
<evidence type="ECO:0000256" key="1">
    <source>
        <dbReference type="ARBA" id="ARBA00004370"/>
    </source>
</evidence>
<dbReference type="EMBL" id="PKPP01000962">
    <property type="protein sequence ID" value="PWA86966.1"/>
    <property type="molecule type" value="Genomic_DNA"/>
</dbReference>
<dbReference type="GO" id="GO:0016020">
    <property type="term" value="C:membrane"/>
    <property type="evidence" value="ECO:0007669"/>
    <property type="project" value="UniProtKB-SubCell"/>
</dbReference>
<evidence type="ECO:0000256" key="9">
    <source>
        <dbReference type="PROSITE-ProRule" id="PRU00175"/>
    </source>
</evidence>
<evidence type="ECO:0000313" key="12">
    <source>
        <dbReference type="EMBL" id="PWA86966.1"/>
    </source>
</evidence>
<evidence type="ECO:0000259" key="11">
    <source>
        <dbReference type="PROSITE" id="PS50089"/>
    </source>
</evidence>
<keyword evidence="6 10" id="KW-1133">Transmembrane helix</keyword>
<sequence length="143" mass="15987">MDDITSMVLLLVGFVVEVTISVCVFMCTPMMPQESVEISVEGVQNSSPMSEDDIKKLPLYEYSVDQEDDAEEEKRVECIVCLDGFTDGDTCRMLPNCKHSFHANCVDSWLINTAVCPLCRTGVEIERSGKEDRFPGHVCLELV</sequence>
<dbReference type="SUPFAM" id="SSF57850">
    <property type="entry name" value="RING/U-box"/>
    <property type="match status" value="1"/>
</dbReference>